<accession>A0A1D9M8T3</accession>
<dbReference type="KEGG" id="rhp:LPB142_01465"/>
<dbReference type="InterPro" id="IPR029044">
    <property type="entry name" value="Nucleotide-diphossugar_trans"/>
</dbReference>
<dbReference type="Gene3D" id="3.90.550.10">
    <property type="entry name" value="Spore Coat Polysaccharide Biosynthesis Protein SpsA, Chain A"/>
    <property type="match status" value="1"/>
</dbReference>
<dbReference type="RefSeq" id="WP_071165287.1">
    <property type="nucleotide sequence ID" value="NZ_CP017781.1"/>
</dbReference>
<dbReference type="STRING" id="1850250.LPB142_01465"/>
<evidence type="ECO:0000313" key="1">
    <source>
        <dbReference type="EMBL" id="AOZ68139.1"/>
    </source>
</evidence>
<dbReference type="PANTHER" id="PTHR43685">
    <property type="entry name" value="GLYCOSYLTRANSFERASE"/>
    <property type="match status" value="1"/>
</dbReference>
<dbReference type="AlphaFoldDB" id="A0A1D9M8T3"/>
<keyword evidence="2" id="KW-1185">Reference proteome</keyword>
<dbReference type="EMBL" id="CP017781">
    <property type="protein sequence ID" value="AOZ68139.1"/>
    <property type="molecule type" value="Genomic_DNA"/>
</dbReference>
<protein>
    <recommendedName>
        <fullName evidence="3">Glycosyl transferase</fullName>
    </recommendedName>
</protein>
<dbReference type="Proteomes" id="UP000176562">
    <property type="component" value="Chromosome"/>
</dbReference>
<dbReference type="CDD" id="cd06423">
    <property type="entry name" value="CESA_like"/>
    <property type="match status" value="1"/>
</dbReference>
<organism evidence="1 2">
    <name type="scientific">Rhodobacter xanthinilyticus</name>
    <dbReference type="NCBI Taxonomy" id="1850250"/>
    <lineage>
        <taxon>Bacteria</taxon>
        <taxon>Pseudomonadati</taxon>
        <taxon>Pseudomonadota</taxon>
        <taxon>Alphaproteobacteria</taxon>
        <taxon>Rhodobacterales</taxon>
        <taxon>Rhodobacter group</taxon>
        <taxon>Rhodobacter</taxon>
    </lineage>
</organism>
<sequence length="408" mass="44131">MSDSAARTSVIVVSRHRPDALARLLTALGQLDHPDFEVIVVADPAGIAVCAGRPVKTVAFDAANISAARNAGLAQAAAPVVAFIDDDAVPEPTWLTRLSAPFADPRVVAAGGFVRGRNGISFQWKASWTDVWGYHHPLEVDEAAPSLHTPGARVVRTEGTNSAFRREGLLRLGGFDPAFRFYLDETDLNMRLAAEGGLTAIVPEAQVHHGFAASARRSVDRAPTDLSEIGASSMLFWRKYAPDGPDFTEARARLLAAQRARLLGYMVGGGLEPQEIAGLLRSLEAGLAEGAARPLTALAPIAPAGAAFLPFPAGPRPCRTIAGRVWQAWRKRPAAARAAARGEIVTLLLFGPSVRRHRLWFHPDGYWEQNGGLWGRAEREEQRFQPVSFAARVARERARVARFRCPAR</sequence>
<dbReference type="SUPFAM" id="SSF53448">
    <property type="entry name" value="Nucleotide-diphospho-sugar transferases"/>
    <property type="match status" value="1"/>
</dbReference>
<gene>
    <name evidence="1" type="ORF">LPB142_01465</name>
</gene>
<evidence type="ECO:0008006" key="3">
    <source>
        <dbReference type="Google" id="ProtNLM"/>
    </source>
</evidence>
<name>A0A1D9M8T3_9RHOB</name>
<reference evidence="1 2" key="1">
    <citation type="submission" date="2016-10" db="EMBL/GenBank/DDBJ databases">
        <title>Rhodobacter sp. LPB0142, isolated from sea water.</title>
        <authorList>
            <person name="Kim E."/>
            <person name="Yi H."/>
        </authorList>
    </citation>
    <scope>NUCLEOTIDE SEQUENCE [LARGE SCALE GENOMIC DNA]</scope>
    <source>
        <strain evidence="1 2">LPB0142</strain>
    </source>
</reference>
<dbReference type="PANTHER" id="PTHR43685:SF3">
    <property type="entry name" value="SLR2126 PROTEIN"/>
    <property type="match status" value="1"/>
</dbReference>
<evidence type="ECO:0000313" key="2">
    <source>
        <dbReference type="Proteomes" id="UP000176562"/>
    </source>
</evidence>
<proteinExistence type="predicted"/>
<dbReference type="Pfam" id="PF13641">
    <property type="entry name" value="Glyco_tranf_2_3"/>
    <property type="match status" value="1"/>
</dbReference>
<dbReference type="InterPro" id="IPR050834">
    <property type="entry name" value="Glycosyltransf_2"/>
</dbReference>